<feature type="region of interest" description="Disordered" evidence="3">
    <location>
        <begin position="17"/>
        <end position="48"/>
    </location>
</feature>
<keyword evidence="2" id="KW-0175">Coiled coil</keyword>
<dbReference type="Gene3D" id="2.60.200.20">
    <property type="match status" value="1"/>
</dbReference>
<dbReference type="SMART" id="SM00240">
    <property type="entry name" value="FHA"/>
    <property type="match status" value="1"/>
</dbReference>
<dbReference type="Proteomes" id="UP000816034">
    <property type="component" value="Unassembled WGS sequence"/>
</dbReference>
<dbReference type="PROSITE" id="PS50889">
    <property type="entry name" value="S4"/>
    <property type="match status" value="1"/>
</dbReference>
<keyword evidence="6" id="KW-1185">Reference proteome</keyword>
<evidence type="ECO:0000313" key="6">
    <source>
        <dbReference type="Proteomes" id="UP000816034"/>
    </source>
</evidence>
<gene>
    <name evidence="5" type="ORF">C9374_010158</name>
</gene>
<dbReference type="CDD" id="cd00060">
    <property type="entry name" value="FHA"/>
    <property type="match status" value="1"/>
</dbReference>
<sequence>MKTTTITNEQQMKAIASKVKVPLSSTISSSEKSCKEPPRDHDEKEMELSDSTLTDVLEDQGSSCPSSDTIAILHGSDQDFSITHSKVFIGRDPVHCHICLGNDSGVSFMHAQLEFLMNENNSSNTRICVLRDLASKNGVFVNSVRLTTSSSIVNSGDEIRIGHQVFKLEIIMESLKRETTDNEKISNEVTDAQLLKEQAIFEAEFESKESISSTMKDDGSISSDYYTHALIDDDIRKHGQFKEQLYDQIIRLSQDLSKKVQLLLSCCDTPFEKNSTPFNVLSQLNDLQEDIELVMSDTVFQRRKDVASKELRLYANNLERKLLQFKKESNANENRYKHQKKLSQQLQFDKEQAVQKLSLNLHSCQDECQSLKKKLSKEKDIHESMRNEMDILKYRLTCSEQETQQLRKSNSMLRDQLLKGQVYSDYLHQEIVQDMSNQVNNVIRQTRESRSFEAPGVNQEFECTELMCPLSETINGTGIVEQHHKLTD</sequence>
<protein>
    <recommendedName>
        <fullName evidence="4">FHA domain-containing protein</fullName>
    </recommendedName>
</protein>
<dbReference type="PROSITE" id="PS50006">
    <property type="entry name" value="FHA_DOMAIN"/>
    <property type="match status" value="1"/>
</dbReference>
<keyword evidence="1" id="KW-0694">RNA-binding</keyword>
<dbReference type="AlphaFoldDB" id="A0AA88KG99"/>
<feature type="coiled-coil region" evidence="2">
    <location>
        <begin position="308"/>
        <end position="388"/>
    </location>
</feature>
<organism evidence="5 6">
    <name type="scientific">Naegleria lovaniensis</name>
    <name type="common">Amoeba</name>
    <dbReference type="NCBI Taxonomy" id="51637"/>
    <lineage>
        <taxon>Eukaryota</taxon>
        <taxon>Discoba</taxon>
        <taxon>Heterolobosea</taxon>
        <taxon>Tetramitia</taxon>
        <taxon>Eutetramitia</taxon>
        <taxon>Vahlkampfiidae</taxon>
        <taxon>Naegleria</taxon>
    </lineage>
</organism>
<dbReference type="Pfam" id="PF00498">
    <property type="entry name" value="FHA"/>
    <property type="match status" value="1"/>
</dbReference>
<feature type="compositionally biased region" description="Basic and acidic residues" evidence="3">
    <location>
        <begin position="32"/>
        <end position="47"/>
    </location>
</feature>
<evidence type="ECO:0000256" key="2">
    <source>
        <dbReference type="SAM" id="Coils"/>
    </source>
</evidence>
<accession>A0AA88KG99</accession>
<proteinExistence type="predicted"/>
<evidence type="ECO:0000259" key="4">
    <source>
        <dbReference type="PROSITE" id="PS50006"/>
    </source>
</evidence>
<evidence type="ECO:0000256" key="3">
    <source>
        <dbReference type="SAM" id="MobiDB-lite"/>
    </source>
</evidence>
<dbReference type="RefSeq" id="XP_044544328.1">
    <property type="nucleotide sequence ID" value="XM_044685671.1"/>
</dbReference>
<dbReference type="SUPFAM" id="SSF49879">
    <property type="entry name" value="SMAD/FHA domain"/>
    <property type="match status" value="1"/>
</dbReference>
<dbReference type="GeneID" id="68102612"/>
<dbReference type="GO" id="GO:0003723">
    <property type="term" value="F:RNA binding"/>
    <property type="evidence" value="ECO:0007669"/>
    <property type="project" value="UniProtKB-KW"/>
</dbReference>
<feature type="domain" description="FHA" evidence="4">
    <location>
        <begin position="87"/>
        <end position="146"/>
    </location>
</feature>
<evidence type="ECO:0000256" key="1">
    <source>
        <dbReference type="PROSITE-ProRule" id="PRU00182"/>
    </source>
</evidence>
<dbReference type="InterPro" id="IPR008984">
    <property type="entry name" value="SMAD_FHA_dom_sf"/>
</dbReference>
<dbReference type="EMBL" id="PYSW02000040">
    <property type="protein sequence ID" value="KAG2375154.1"/>
    <property type="molecule type" value="Genomic_DNA"/>
</dbReference>
<evidence type="ECO:0000313" key="5">
    <source>
        <dbReference type="EMBL" id="KAG2375154.1"/>
    </source>
</evidence>
<name>A0AA88KG99_NAELO</name>
<dbReference type="InterPro" id="IPR000253">
    <property type="entry name" value="FHA_dom"/>
</dbReference>
<reference evidence="5 6" key="1">
    <citation type="journal article" date="2018" name="BMC Genomics">
        <title>The genome of Naegleria lovaniensis, the basis for a comparative approach to unravel pathogenicity factors of the human pathogenic amoeba N. fowleri.</title>
        <authorList>
            <person name="Liechti N."/>
            <person name="Schurch N."/>
            <person name="Bruggmann R."/>
            <person name="Wittwer M."/>
        </authorList>
    </citation>
    <scope>NUCLEOTIDE SEQUENCE [LARGE SCALE GENOMIC DNA]</scope>
    <source>
        <strain evidence="5 6">ATCC 30569</strain>
    </source>
</reference>
<comment type="caution">
    <text evidence="5">The sequence shown here is derived from an EMBL/GenBank/DDBJ whole genome shotgun (WGS) entry which is preliminary data.</text>
</comment>